<evidence type="ECO:0000313" key="1">
    <source>
        <dbReference type="EMBL" id="MQM06610.1"/>
    </source>
</evidence>
<protein>
    <submittedName>
        <fullName evidence="1">Uncharacterized protein</fullName>
    </submittedName>
</protein>
<dbReference type="EMBL" id="NMUH01003671">
    <property type="protein sequence ID" value="MQM06610.1"/>
    <property type="molecule type" value="Genomic_DNA"/>
</dbReference>
<evidence type="ECO:0000313" key="2">
    <source>
        <dbReference type="Proteomes" id="UP000652761"/>
    </source>
</evidence>
<dbReference type="AlphaFoldDB" id="A0A843WVR9"/>
<keyword evidence="2" id="KW-1185">Reference proteome</keyword>
<proteinExistence type="predicted"/>
<reference evidence="1" key="1">
    <citation type="submission" date="2017-07" db="EMBL/GenBank/DDBJ databases">
        <title>Taro Niue Genome Assembly and Annotation.</title>
        <authorList>
            <person name="Atibalentja N."/>
            <person name="Keating K."/>
            <person name="Fields C.J."/>
        </authorList>
    </citation>
    <scope>NUCLEOTIDE SEQUENCE</scope>
    <source>
        <strain evidence="1">Niue_2</strain>
        <tissue evidence="1">Leaf</tissue>
    </source>
</reference>
<sequence length="552" mass="62353">MERMEELETTMAEKFAKMESMIRGSQAKNDGNCAPSPHVEVHTTSAVEGQNIIQDVKCIIDYGDVSKLIGKRVLLVDIEMQHVADGILVSTEIENVVMGRKIGTECCEVSITHAQRPNTSVFVKDQFRKRFWSIHDAAWKSSGFSHGASIYRGVTRHHQHGRWQERIGRVAEKKDVYLGTFKYWNGRENKSFSRACGIKMSGYGFEFYFSYVDVSVSALYVYIRYGQVLFSIVFQNLIEGRTSVAVDRCSGAIDSYCFNSFIQNLSFIRRSRMTWSMNNKRRMVVELPLDLSLTVLKCIHPSVDMLCKLIKSSVDMLGDGCLELKHLICQKFSQVFRDCRLRSMLSVLLRGELSDIFITTRDIHVFLGFTYSDWNSNKGEYGSDGTSIGHCPFGIGVALINEVKHEVGQVDLLTLKEEVEETFMDFGDKFSTTILGSDEGTEDVMDHPMEWWNGVGINIYKGFAGVIGLLGNYGVILRGIEMELRDCRGGILLLGLQKGNLNLCSKERFNAFEHILQGREVHIAGLHNLLEDTANLAELQIWGTLSSRLRLA</sequence>
<dbReference type="Proteomes" id="UP000652761">
    <property type="component" value="Unassembled WGS sequence"/>
</dbReference>
<name>A0A843WVR9_COLES</name>
<comment type="caution">
    <text evidence="1">The sequence shown here is derived from an EMBL/GenBank/DDBJ whole genome shotgun (WGS) entry which is preliminary data.</text>
</comment>
<gene>
    <name evidence="1" type="ORF">Taro_039439</name>
</gene>
<organism evidence="1 2">
    <name type="scientific">Colocasia esculenta</name>
    <name type="common">Wild taro</name>
    <name type="synonym">Arum esculentum</name>
    <dbReference type="NCBI Taxonomy" id="4460"/>
    <lineage>
        <taxon>Eukaryota</taxon>
        <taxon>Viridiplantae</taxon>
        <taxon>Streptophyta</taxon>
        <taxon>Embryophyta</taxon>
        <taxon>Tracheophyta</taxon>
        <taxon>Spermatophyta</taxon>
        <taxon>Magnoliopsida</taxon>
        <taxon>Liliopsida</taxon>
        <taxon>Araceae</taxon>
        <taxon>Aroideae</taxon>
        <taxon>Colocasieae</taxon>
        <taxon>Colocasia</taxon>
    </lineage>
</organism>
<dbReference type="PANTHER" id="PTHR32467">
    <property type="entry name" value="AP2-LIKE ETHYLENE-RESPONSIVE TRANSCRIPTION FACTOR"/>
    <property type="match status" value="1"/>
</dbReference>
<dbReference type="OrthoDB" id="1928633at2759"/>
<accession>A0A843WVR9</accession>
<dbReference type="PANTHER" id="PTHR32467:SF90">
    <property type="entry name" value="AP2-LIKE ETHYLENE-RESPONSIVE TRANSCRIPTION FACTOR AIL1"/>
    <property type="match status" value="1"/>
</dbReference>